<feature type="transmembrane region" description="Helical" evidence="1">
    <location>
        <begin position="141"/>
        <end position="158"/>
    </location>
</feature>
<accession>A0A5B8LDW2</accession>
<dbReference type="Pfam" id="PF00892">
    <property type="entry name" value="EamA"/>
    <property type="match status" value="1"/>
</dbReference>
<keyword evidence="1" id="KW-0472">Membrane</keyword>
<dbReference type="InterPro" id="IPR000620">
    <property type="entry name" value="EamA_dom"/>
</dbReference>
<name>A0A5B8LDW2_9SPHN</name>
<feature type="transmembrane region" description="Helical" evidence="1">
    <location>
        <begin position="203"/>
        <end position="225"/>
    </location>
</feature>
<dbReference type="AlphaFoldDB" id="A0A5B8LDW2"/>
<protein>
    <submittedName>
        <fullName evidence="3">EamA family transporter</fullName>
    </submittedName>
</protein>
<keyword evidence="4" id="KW-1185">Reference proteome</keyword>
<reference evidence="3 4" key="1">
    <citation type="submission" date="2019-07" db="EMBL/GenBank/DDBJ databases">
        <title>Full genome sequence of Sphingomonas sp. 4R-6-7(HKS19).</title>
        <authorList>
            <person name="Im W.-T."/>
        </authorList>
    </citation>
    <scope>NUCLEOTIDE SEQUENCE [LARGE SCALE GENOMIC DNA]</scope>
    <source>
        <strain evidence="3 4">HKS19</strain>
    </source>
</reference>
<dbReference type="EMBL" id="CP042306">
    <property type="protein sequence ID" value="QDZ06106.1"/>
    <property type="molecule type" value="Genomic_DNA"/>
</dbReference>
<dbReference type="SUPFAM" id="SSF103481">
    <property type="entry name" value="Multidrug resistance efflux transporter EmrE"/>
    <property type="match status" value="2"/>
</dbReference>
<dbReference type="Proteomes" id="UP000315673">
    <property type="component" value="Chromosome"/>
</dbReference>
<proteinExistence type="predicted"/>
<feature type="transmembrane region" description="Helical" evidence="1">
    <location>
        <begin position="170"/>
        <end position="191"/>
    </location>
</feature>
<dbReference type="GO" id="GO:0016020">
    <property type="term" value="C:membrane"/>
    <property type="evidence" value="ECO:0007669"/>
    <property type="project" value="InterPro"/>
</dbReference>
<dbReference type="OrthoDB" id="9783707at2"/>
<keyword evidence="1" id="KW-1133">Transmembrane helix</keyword>
<gene>
    <name evidence="3" type="ORF">FPZ24_00320</name>
</gene>
<feature type="transmembrane region" description="Helical" evidence="1">
    <location>
        <begin position="6"/>
        <end position="24"/>
    </location>
</feature>
<evidence type="ECO:0000256" key="1">
    <source>
        <dbReference type="SAM" id="Phobius"/>
    </source>
</evidence>
<feature type="transmembrane region" description="Helical" evidence="1">
    <location>
        <begin position="259"/>
        <end position="276"/>
    </location>
</feature>
<evidence type="ECO:0000313" key="3">
    <source>
        <dbReference type="EMBL" id="QDZ06106.1"/>
    </source>
</evidence>
<dbReference type="InterPro" id="IPR037185">
    <property type="entry name" value="EmrE-like"/>
</dbReference>
<feature type="transmembrane region" description="Helical" evidence="1">
    <location>
        <begin position="115"/>
        <end position="134"/>
    </location>
</feature>
<evidence type="ECO:0000313" key="4">
    <source>
        <dbReference type="Proteomes" id="UP000315673"/>
    </source>
</evidence>
<keyword evidence="1" id="KW-0812">Transmembrane</keyword>
<dbReference type="Gene3D" id="1.10.3730.20">
    <property type="match status" value="1"/>
</dbReference>
<organism evidence="3 4">
    <name type="scientific">Sphingomonas panacisoli</name>
    <dbReference type="NCBI Taxonomy" id="1813879"/>
    <lineage>
        <taxon>Bacteria</taxon>
        <taxon>Pseudomonadati</taxon>
        <taxon>Pseudomonadota</taxon>
        <taxon>Alphaproteobacteria</taxon>
        <taxon>Sphingomonadales</taxon>
        <taxon>Sphingomonadaceae</taxon>
        <taxon>Sphingomonas</taxon>
    </lineage>
</organism>
<feature type="domain" description="EamA" evidence="2">
    <location>
        <begin position="142"/>
        <end position="275"/>
    </location>
</feature>
<evidence type="ECO:0000259" key="2">
    <source>
        <dbReference type="Pfam" id="PF00892"/>
    </source>
</evidence>
<dbReference type="RefSeq" id="WP_146569190.1">
    <property type="nucleotide sequence ID" value="NZ_CP042306.1"/>
</dbReference>
<sequence>MTPVALASLLMIASGAIHAMVSAIVKGGKSKMASRAATDSTSATILLPAIAIVPWPTGAWGWLAASTVVHLLYLYAMIRTYEVADFSAAYPAMRGTAPLLTAAISVGLFGEHLDTPVAIGIVMIGAALFTLVFHRHLGRNALGWAMTTGAMTALYTVADAHGVRAAPTPFSYIAWDFVLLGVVSVSVFATATRGRVFADMRSAWRPCAVAGVLSIVTYGLALYALSFGPTAPLAALRETGMVTALLLAIVFLKERVTAARAIAVFGILGGAALILAG</sequence>
<feature type="transmembrane region" description="Helical" evidence="1">
    <location>
        <begin position="231"/>
        <end position="252"/>
    </location>
</feature>
<dbReference type="KEGG" id="spai:FPZ24_00320"/>